<evidence type="ECO:0000259" key="1">
    <source>
        <dbReference type="SMART" id="SM00481"/>
    </source>
</evidence>
<comment type="caution">
    <text evidence="2">The sequence shown here is derived from an EMBL/GenBank/DDBJ whole genome shotgun (WGS) entry which is preliminary data.</text>
</comment>
<dbReference type="SUPFAM" id="SSF89550">
    <property type="entry name" value="PHP domain-like"/>
    <property type="match status" value="1"/>
</dbReference>
<evidence type="ECO:0000313" key="3">
    <source>
        <dbReference type="Proteomes" id="UP001246244"/>
    </source>
</evidence>
<sequence length="336" mass="39501">MPMGRRPRNYEEKLITPERAAELMEEGWRRADLHVHTTCSFDVLPVRDLHPESLYEKALKIGMDYITFTDHDTIEAYEILGWDREKLVPGVEMNVYDPEFAGHKLHINVFELDKEEFFELREIAEIEHDLKSFIKYLRRHKLPFIYNHPFWFEFHHEPNPSAVPRLAKLFPVLEYNMNELKQKNELTIALAERFGKGIAATTDTHSGRLGKVYTLAKGEDFKEFFRNIEKGKNYIVPEDLTRELLIDEMNTWIDLIFEKSQKNRDIKGYLTGIKSLDAMVRISRSALLNCFPGLNRTTMSLLYMISNTGLPASFYLHSEKIIVKEIEKQIEMEKQK</sequence>
<dbReference type="InterPro" id="IPR016195">
    <property type="entry name" value="Pol/histidinol_Pase-like"/>
</dbReference>
<keyword evidence="3" id="KW-1185">Reference proteome</keyword>
<evidence type="ECO:0000313" key="2">
    <source>
        <dbReference type="EMBL" id="MDR7664933.1"/>
    </source>
</evidence>
<dbReference type="Proteomes" id="UP001246244">
    <property type="component" value="Unassembled WGS sequence"/>
</dbReference>
<dbReference type="PANTHER" id="PTHR42924:SF18">
    <property type="entry name" value="POLYMERASE_HISTIDINOL PHOSPHATASE N-TERMINAL DOMAIN-CONTAINING PROTEIN"/>
    <property type="match status" value="1"/>
</dbReference>
<reference evidence="3" key="1">
    <citation type="submission" date="2023-07" db="EMBL/GenBank/DDBJ databases">
        <title>Whole-genome sequencing of a new Methanosarcina sp. Z-7115.</title>
        <authorList>
            <person name="Zhilina T.N."/>
            <person name="Merkel A.Y."/>
        </authorList>
    </citation>
    <scope>NUCLEOTIDE SEQUENCE [LARGE SCALE GENOMIC DNA]</scope>
    <source>
        <strain evidence="3">Z-7115</strain>
    </source>
</reference>
<dbReference type="InterPro" id="IPR003141">
    <property type="entry name" value="Pol/His_phosphatase_N"/>
</dbReference>
<organism evidence="2 3">
    <name type="scientific">Methanosarcina baikalica</name>
    <dbReference type="NCBI Taxonomy" id="3073890"/>
    <lineage>
        <taxon>Archaea</taxon>
        <taxon>Methanobacteriati</taxon>
        <taxon>Methanobacteriota</taxon>
        <taxon>Stenosarchaea group</taxon>
        <taxon>Methanomicrobia</taxon>
        <taxon>Methanosarcinales</taxon>
        <taxon>Methanosarcinaceae</taxon>
        <taxon>Methanosarcina</taxon>
    </lineage>
</organism>
<dbReference type="RefSeq" id="WP_310574960.1">
    <property type="nucleotide sequence ID" value="NZ_JAVKPK010000011.1"/>
</dbReference>
<feature type="domain" description="Polymerase/histidinol phosphatase N-terminal" evidence="1">
    <location>
        <begin position="31"/>
        <end position="97"/>
    </location>
</feature>
<protein>
    <submittedName>
        <fullName evidence="2">PHP domain-containing protein</fullName>
    </submittedName>
</protein>
<dbReference type="Gene3D" id="3.20.20.140">
    <property type="entry name" value="Metal-dependent hydrolases"/>
    <property type="match status" value="1"/>
</dbReference>
<dbReference type="SMART" id="SM00481">
    <property type="entry name" value="POLIIIAc"/>
    <property type="match status" value="1"/>
</dbReference>
<accession>A0ABU2CYX8</accession>
<dbReference type="EMBL" id="JAVKPK010000011">
    <property type="protein sequence ID" value="MDR7664933.1"/>
    <property type="molecule type" value="Genomic_DNA"/>
</dbReference>
<proteinExistence type="predicted"/>
<dbReference type="InterPro" id="IPR052018">
    <property type="entry name" value="PHP_domain"/>
</dbReference>
<dbReference type="PANTHER" id="PTHR42924">
    <property type="entry name" value="EXONUCLEASE"/>
    <property type="match status" value="1"/>
</dbReference>
<gene>
    <name evidence="2" type="ORF">RG963_03845</name>
</gene>
<name>A0ABU2CYX8_9EURY</name>